<dbReference type="Pfam" id="PF13460">
    <property type="entry name" value="NAD_binding_10"/>
    <property type="match status" value="1"/>
</dbReference>
<evidence type="ECO:0000259" key="2">
    <source>
        <dbReference type="Pfam" id="PF13460"/>
    </source>
</evidence>
<evidence type="ECO:0000313" key="3">
    <source>
        <dbReference type="EMBL" id="CCA67760.1"/>
    </source>
</evidence>
<dbReference type="Gene3D" id="3.40.50.720">
    <property type="entry name" value="NAD(P)-binding Rossmann-like Domain"/>
    <property type="match status" value="1"/>
</dbReference>
<name>G4T8V7_SERID</name>
<reference evidence="3 4" key="1">
    <citation type="journal article" date="2011" name="PLoS Pathog.">
        <title>Endophytic Life Strategies Decoded by Genome and Transcriptome Analyses of the Mutualistic Root Symbiont Piriformospora indica.</title>
        <authorList>
            <person name="Zuccaro A."/>
            <person name="Lahrmann U."/>
            <person name="Guldener U."/>
            <person name="Langen G."/>
            <person name="Pfiffi S."/>
            <person name="Biedenkopf D."/>
            <person name="Wong P."/>
            <person name="Samans B."/>
            <person name="Grimm C."/>
            <person name="Basiewicz M."/>
            <person name="Murat C."/>
            <person name="Martin F."/>
            <person name="Kogel K.H."/>
        </authorList>
    </citation>
    <scope>NUCLEOTIDE SEQUENCE [LARGE SCALE GENOMIC DNA]</scope>
    <source>
        <strain evidence="3 4">DSM 11827</strain>
    </source>
</reference>
<dbReference type="eggNOG" id="ENOG502S9XI">
    <property type="taxonomic scope" value="Eukaryota"/>
</dbReference>
<dbReference type="PANTHER" id="PTHR43355:SF2">
    <property type="entry name" value="FLAVIN REDUCTASE (NADPH)"/>
    <property type="match status" value="1"/>
</dbReference>
<comment type="similarity">
    <text evidence="1">Belongs to the avfA family.</text>
</comment>
<dbReference type="EMBL" id="CAFZ01000019">
    <property type="protein sequence ID" value="CCA67760.1"/>
    <property type="molecule type" value="Genomic_DNA"/>
</dbReference>
<sequence>MTWPRVYKAPLDFGMASRISHLTSMVNVLVLGGTGPTGLALIEEALSRGHTVIIFARSPQKLPDSILQNPRVAIVKGSLEDEDAITRAFETRIPNDDHNGQRESAHPSEVIKVDVVVSALGPPVTKIHPAGNPLARGYEKFIHVARRKGVTRFIVLGTASITDEHDRSDLKFQSLVFGVKYFAPRAYAELVEIGKVFGKSDDLEWTIVRIPVLVSHEGGEYHAGYIGDGRTTAVLTRPLFAKFVFDECDARAWIQKRPLVSWAS</sequence>
<dbReference type="AlphaFoldDB" id="G4T8V7"/>
<protein>
    <recommendedName>
        <fullName evidence="2">NAD(P)-binding domain-containing protein</fullName>
    </recommendedName>
</protein>
<dbReference type="Proteomes" id="UP000007148">
    <property type="component" value="Unassembled WGS sequence"/>
</dbReference>
<dbReference type="InterPro" id="IPR051606">
    <property type="entry name" value="Polyketide_Oxido-like"/>
</dbReference>
<organism evidence="3 4">
    <name type="scientific">Serendipita indica (strain DSM 11827)</name>
    <name type="common">Root endophyte fungus</name>
    <name type="synonym">Piriformospora indica</name>
    <dbReference type="NCBI Taxonomy" id="1109443"/>
    <lineage>
        <taxon>Eukaryota</taxon>
        <taxon>Fungi</taxon>
        <taxon>Dikarya</taxon>
        <taxon>Basidiomycota</taxon>
        <taxon>Agaricomycotina</taxon>
        <taxon>Agaricomycetes</taxon>
        <taxon>Sebacinales</taxon>
        <taxon>Serendipitaceae</taxon>
        <taxon>Serendipita</taxon>
    </lineage>
</organism>
<dbReference type="GO" id="GO:0016646">
    <property type="term" value="F:oxidoreductase activity, acting on the CH-NH group of donors, NAD or NADP as acceptor"/>
    <property type="evidence" value="ECO:0007669"/>
    <property type="project" value="TreeGrafter"/>
</dbReference>
<dbReference type="HOGENOM" id="CLU_025711_4_3_1"/>
<dbReference type="InterPro" id="IPR036291">
    <property type="entry name" value="NAD(P)-bd_dom_sf"/>
</dbReference>
<dbReference type="OMA" id="EHDKFSV"/>
<feature type="domain" description="NAD(P)-binding" evidence="2">
    <location>
        <begin position="32"/>
        <end position="246"/>
    </location>
</feature>
<dbReference type="PANTHER" id="PTHR43355">
    <property type="entry name" value="FLAVIN REDUCTASE (NADPH)"/>
    <property type="match status" value="1"/>
</dbReference>
<accession>G4T8V7</accession>
<evidence type="ECO:0000313" key="4">
    <source>
        <dbReference type="Proteomes" id="UP000007148"/>
    </source>
</evidence>
<dbReference type="InParanoid" id="G4T8V7"/>
<dbReference type="OrthoDB" id="10254221at2759"/>
<proteinExistence type="inferred from homology"/>
<comment type="caution">
    <text evidence="3">The sequence shown here is derived from an EMBL/GenBank/DDBJ whole genome shotgun (WGS) entry which is preliminary data.</text>
</comment>
<gene>
    <name evidence="3" type="ORF">PIIN_01584</name>
</gene>
<evidence type="ECO:0000256" key="1">
    <source>
        <dbReference type="ARBA" id="ARBA00038376"/>
    </source>
</evidence>
<dbReference type="SUPFAM" id="SSF51735">
    <property type="entry name" value="NAD(P)-binding Rossmann-fold domains"/>
    <property type="match status" value="1"/>
</dbReference>
<keyword evidence="4" id="KW-1185">Reference proteome</keyword>
<dbReference type="InterPro" id="IPR016040">
    <property type="entry name" value="NAD(P)-bd_dom"/>
</dbReference>
<dbReference type="STRING" id="1109443.G4T8V7"/>